<dbReference type="SUPFAM" id="SSF52518">
    <property type="entry name" value="Thiamin diphosphate-binding fold (THDP-binding)"/>
    <property type="match status" value="1"/>
</dbReference>
<feature type="region of interest" description="Disordered" evidence="4">
    <location>
        <begin position="1"/>
        <end position="60"/>
    </location>
</feature>
<evidence type="ECO:0000313" key="6">
    <source>
        <dbReference type="EMBL" id="EST29166.1"/>
    </source>
</evidence>
<dbReference type="InterPro" id="IPR029061">
    <property type="entry name" value="THDP-binding"/>
</dbReference>
<evidence type="ECO:0000256" key="3">
    <source>
        <dbReference type="ARBA" id="ARBA00023052"/>
    </source>
</evidence>
<keyword evidence="7" id="KW-1185">Reference proteome</keyword>
<keyword evidence="3" id="KW-0786">Thiamine pyrophosphate</keyword>
<organism evidence="6 7">
    <name type="scientific">Streptomyces roseochromogenus subsp. oscitans DS 12.976</name>
    <dbReference type="NCBI Taxonomy" id="1352936"/>
    <lineage>
        <taxon>Bacteria</taxon>
        <taxon>Bacillati</taxon>
        <taxon>Actinomycetota</taxon>
        <taxon>Actinomycetes</taxon>
        <taxon>Kitasatosporales</taxon>
        <taxon>Streptomycetaceae</taxon>
        <taxon>Streptomyces</taxon>
    </lineage>
</organism>
<dbReference type="Pfam" id="PF00676">
    <property type="entry name" value="E1_dh"/>
    <property type="match status" value="1"/>
</dbReference>
<dbReference type="InterPro" id="IPR050771">
    <property type="entry name" value="Alpha-ketoacid_DH_E1_comp"/>
</dbReference>
<dbReference type="CDD" id="cd02000">
    <property type="entry name" value="TPP_E1_PDC_ADC_BCADC"/>
    <property type="match status" value="1"/>
</dbReference>
<dbReference type="GO" id="GO:0009083">
    <property type="term" value="P:branched-chain amino acid catabolic process"/>
    <property type="evidence" value="ECO:0007669"/>
    <property type="project" value="TreeGrafter"/>
</dbReference>
<reference evidence="6 7" key="1">
    <citation type="journal article" date="2014" name="Genome Announc.">
        <title>Draft Genome Sequence of Streptomyces roseochromogenes subsp. oscitans DS 12.976, Producer of the Aminocoumarin Antibiotic Clorobiocin.</title>
        <authorList>
            <person name="Ruckert C."/>
            <person name="Kalinowski J."/>
            <person name="Heide L."/>
            <person name="Apel A.K."/>
        </authorList>
    </citation>
    <scope>NUCLEOTIDE SEQUENCE [LARGE SCALE GENOMIC DNA]</scope>
    <source>
        <strain evidence="6 7">DS 12.976</strain>
    </source>
</reference>
<sequence>MTVDSSAARKPRRSAAGKAGTTGSKTGTTGTKTGTAGNTSGATGTKRTTRTTRAAAKKSTEPELVQLLTPEGKRVKNAEYDAFVAGVTPEDLRGLYRDMVLTRRFDAEATALQRQGELGLWASLLGQEAAQIGSGRALRDDDYVFPTYREHGVAWCRGVDPTNLLGMFRGVNNGGWDPNSNNFHLYTIVIGSQTLHATGYAMGIAKDGADSAVIAYFGDGASSQGDVAESFTFSAVYNAPVVFFCQNNQWAISEPTEKQSRVPLYQRAQGFGFPGVRVDGNDVLACLAVTRWALERARNGEGPTLVEAYTYRMGAHTTSDDPTRYRGDDERAAWEAKDPILRLRRYLEASNHTDDGFFAELEAESEALGKRVREVVRAMPDPDHFAIFENAYADGHALVDEERAQFAAYQATFATGSDSGFAAGEGGH</sequence>
<name>V6KCM3_STRRC</name>
<keyword evidence="6" id="KW-0670">Pyruvate</keyword>
<gene>
    <name evidence="6" type="ORF">M878_21140</name>
</gene>
<keyword evidence="2" id="KW-0560">Oxidoreductase</keyword>
<dbReference type="OrthoDB" id="9766715at2"/>
<dbReference type="PATRIC" id="fig|1352936.5.peg.4431"/>
<comment type="cofactor">
    <cofactor evidence="1">
        <name>thiamine diphosphate</name>
        <dbReference type="ChEBI" id="CHEBI:58937"/>
    </cofactor>
</comment>
<feature type="domain" description="Dehydrogenase E1 component" evidence="5">
    <location>
        <begin position="97"/>
        <end position="374"/>
    </location>
</feature>
<dbReference type="Gene3D" id="3.40.50.970">
    <property type="match status" value="1"/>
</dbReference>
<accession>V6KCM3</accession>
<dbReference type="PANTHER" id="PTHR43380:SF1">
    <property type="entry name" value="2-OXOISOVALERATE DEHYDROGENASE SUBUNIT ALPHA, MITOCHONDRIAL"/>
    <property type="match status" value="1"/>
</dbReference>
<evidence type="ECO:0000256" key="4">
    <source>
        <dbReference type="SAM" id="MobiDB-lite"/>
    </source>
</evidence>
<dbReference type="Proteomes" id="UP000017984">
    <property type="component" value="Chromosome"/>
</dbReference>
<dbReference type="HOGENOM" id="CLU_029393_1_0_11"/>
<dbReference type="NCBIfam" id="TIGR03181">
    <property type="entry name" value="PDH_E1_alph_x"/>
    <property type="match status" value="1"/>
</dbReference>
<comment type="caution">
    <text evidence="6">The sequence shown here is derived from an EMBL/GenBank/DDBJ whole genome shotgun (WGS) entry which is preliminary data.</text>
</comment>
<dbReference type="GO" id="GO:0016624">
    <property type="term" value="F:oxidoreductase activity, acting on the aldehyde or oxo group of donors, disulfide as acceptor"/>
    <property type="evidence" value="ECO:0007669"/>
    <property type="project" value="InterPro"/>
</dbReference>
<evidence type="ECO:0000259" key="5">
    <source>
        <dbReference type="Pfam" id="PF00676"/>
    </source>
</evidence>
<evidence type="ECO:0000256" key="1">
    <source>
        <dbReference type="ARBA" id="ARBA00001964"/>
    </source>
</evidence>
<dbReference type="RefSeq" id="WP_023548343.1">
    <property type="nucleotide sequence ID" value="NZ_CM002285.1"/>
</dbReference>
<dbReference type="EMBL" id="AWQX01000183">
    <property type="protein sequence ID" value="EST29166.1"/>
    <property type="molecule type" value="Genomic_DNA"/>
</dbReference>
<evidence type="ECO:0000313" key="7">
    <source>
        <dbReference type="Proteomes" id="UP000017984"/>
    </source>
</evidence>
<protein>
    <submittedName>
        <fullName evidence="6">Pyruvate dehydrogenase E1 subunit alpha</fullName>
    </submittedName>
</protein>
<dbReference type="AlphaFoldDB" id="V6KCM3"/>
<dbReference type="GO" id="GO:0000287">
    <property type="term" value="F:magnesium ion binding"/>
    <property type="evidence" value="ECO:0007669"/>
    <property type="project" value="UniProtKB-ARBA"/>
</dbReference>
<evidence type="ECO:0000256" key="2">
    <source>
        <dbReference type="ARBA" id="ARBA00023002"/>
    </source>
</evidence>
<dbReference type="STRING" id="1352936.M878_21140"/>
<proteinExistence type="predicted"/>
<dbReference type="PANTHER" id="PTHR43380">
    <property type="entry name" value="2-OXOISOVALERATE DEHYDROGENASE SUBUNIT ALPHA, MITOCHONDRIAL"/>
    <property type="match status" value="1"/>
</dbReference>
<dbReference type="InterPro" id="IPR017596">
    <property type="entry name" value="PdhA/BkdA"/>
</dbReference>
<feature type="compositionally biased region" description="Low complexity" evidence="4">
    <location>
        <begin position="16"/>
        <end position="54"/>
    </location>
</feature>
<dbReference type="InterPro" id="IPR001017">
    <property type="entry name" value="DH_E1"/>
</dbReference>